<dbReference type="InterPro" id="IPR013096">
    <property type="entry name" value="Cupin_2"/>
</dbReference>
<feature type="domain" description="HTH cro/C1-type" evidence="2">
    <location>
        <begin position="15"/>
        <end position="69"/>
    </location>
</feature>
<dbReference type="PANTHER" id="PTHR46797:SF1">
    <property type="entry name" value="METHYLPHOSPHONATE SYNTHASE"/>
    <property type="match status" value="1"/>
</dbReference>
<dbReference type="InterPro" id="IPR050807">
    <property type="entry name" value="TransReg_Diox_bact_type"/>
</dbReference>
<gene>
    <name evidence="3" type="ORF">MMF94_36845</name>
</gene>
<dbReference type="RefSeq" id="WP_241042102.1">
    <property type="nucleotide sequence ID" value="NZ_BAAAJF010000010.1"/>
</dbReference>
<dbReference type="InterPro" id="IPR014710">
    <property type="entry name" value="RmlC-like_jellyroll"/>
</dbReference>
<dbReference type="Gene3D" id="1.10.260.40">
    <property type="entry name" value="lambda repressor-like DNA-binding domains"/>
    <property type="match status" value="1"/>
</dbReference>
<dbReference type="PANTHER" id="PTHR46797">
    <property type="entry name" value="HTH-TYPE TRANSCRIPTIONAL REGULATOR"/>
    <property type="match status" value="1"/>
</dbReference>
<dbReference type="SUPFAM" id="SSF47413">
    <property type="entry name" value="lambda repressor-like DNA-binding domains"/>
    <property type="match status" value="1"/>
</dbReference>
<accession>A0ABS9TRZ6</accession>
<evidence type="ECO:0000259" key="2">
    <source>
        <dbReference type="PROSITE" id="PS50943"/>
    </source>
</evidence>
<evidence type="ECO:0000256" key="1">
    <source>
        <dbReference type="ARBA" id="ARBA00023125"/>
    </source>
</evidence>
<reference evidence="3 4" key="1">
    <citation type="submission" date="2022-03" db="EMBL/GenBank/DDBJ databases">
        <title>Pseudonocardia alaer sp. nov., a novel actinomycete isolated from reed forest soil.</title>
        <authorList>
            <person name="Wang L."/>
        </authorList>
    </citation>
    <scope>NUCLEOTIDE SEQUENCE [LARGE SCALE GENOMIC DNA]</scope>
    <source>
        <strain evidence="3 4">Y-16303</strain>
    </source>
</reference>
<dbReference type="Proteomes" id="UP001299970">
    <property type="component" value="Unassembled WGS sequence"/>
</dbReference>
<dbReference type="SMART" id="SM00530">
    <property type="entry name" value="HTH_XRE"/>
    <property type="match status" value="1"/>
</dbReference>
<name>A0ABS9TRZ6_9PSEU</name>
<sequence>MAEDPDVDRVVRTRLRSLRTTLGYSLDELAERTHLSPSTISRVETGKRALGLDVLLPLATALQVSLDALLNVEGDHDVVIRPTPNREGTRTTWLLSRPDGRTMAAKIRLEPTTGKPRQRVHPGHDWFVVIQGRVRLWLGDRQIDVETGEAAEFATMTPHALSAIDGPAELVMTFDRDGQRAHVHQ</sequence>
<dbReference type="InterPro" id="IPR001387">
    <property type="entry name" value="Cro/C1-type_HTH"/>
</dbReference>
<protein>
    <submittedName>
        <fullName evidence="3">XRE family transcriptional regulator</fullName>
    </submittedName>
</protein>
<evidence type="ECO:0000313" key="4">
    <source>
        <dbReference type="Proteomes" id="UP001299970"/>
    </source>
</evidence>
<keyword evidence="1" id="KW-0238">DNA-binding</keyword>
<dbReference type="Pfam" id="PF01381">
    <property type="entry name" value="HTH_3"/>
    <property type="match status" value="1"/>
</dbReference>
<dbReference type="EMBL" id="JAKXMK010000041">
    <property type="protein sequence ID" value="MCH6171296.1"/>
    <property type="molecule type" value="Genomic_DNA"/>
</dbReference>
<keyword evidence="4" id="KW-1185">Reference proteome</keyword>
<dbReference type="Pfam" id="PF07883">
    <property type="entry name" value="Cupin_2"/>
    <property type="match status" value="1"/>
</dbReference>
<dbReference type="InterPro" id="IPR010982">
    <property type="entry name" value="Lambda_DNA-bd_dom_sf"/>
</dbReference>
<dbReference type="Gene3D" id="2.60.120.10">
    <property type="entry name" value="Jelly Rolls"/>
    <property type="match status" value="1"/>
</dbReference>
<dbReference type="SUPFAM" id="SSF51182">
    <property type="entry name" value="RmlC-like cupins"/>
    <property type="match status" value="1"/>
</dbReference>
<organism evidence="3 4">
    <name type="scientific">Pseudonocardia alaniniphila</name>
    <dbReference type="NCBI Taxonomy" id="75291"/>
    <lineage>
        <taxon>Bacteria</taxon>
        <taxon>Bacillati</taxon>
        <taxon>Actinomycetota</taxon>
        <taxon>Actinomycetes</taxon>
        <taxon>Pseudonocardiales</taxon>
        <taxon>Pseudonocardiaceae</taxon>
        <taxon>Pseudonocardia</taxon>
    </lineage>
</organism>
<dbReference type="CDD" id="cd02209">
    <property type="entry name" value="cupin_XRE_C"/>
    <property type="match status" value="1"/>
</dbReference>
<proteinExistence type="predicted"/>
<dbReference type="PROSITE" id="PS50943">
    <property type="entry name" value="HTH_CROC1"/>
    <property type="match status" value="1"/>
</dbReference>
<dbReference type="InterPro" id="IPR011051">
    <property type="entry name" value="RmlC_Cupin_sf"/>
</dbReference>
<evidence type="ECO:0000313" key="3">
    <source>
        <dbReference type="EMBL" id="MCH6171296.1"/>
    </source>
</evidence>
<comment type="caution">
    <text evidence="3">The sequence shown here is derived from an EMBL/GenBank/DDBJ whole genome shotgun (WGS) entry which is preliminary data.</text>
</comment>
<dbReference type="CDD" id="cd00093">
    <property type="entry name" value="HTH_XRE"/>
    <property type="match status" value="1"/>
</dbReference>